<keyword evidence="5" id="KW-1185">Reference proteome</keyword>
<dbReference type="InParanoid" id="A0A6I9RK56"/>
<dbReference type="Gene3D" id="1.10.238.10">
    <property type="entry name" value="EF-hand"/>
    <property type="match status" value="2"/>
</dbReference>
<evidence type="ECO:0000313" key="6">
    <source>
        <dbReference type="RefSeq" id="XP_010927693.2"/>
    </source>
</evidence>
<feature type="domain" description="EF-hand" evidence="4">
    <location>
        <begin position="117"/>
        <end position="152"/>
    </location>
</feature>
<dbReference type="PANTHER" id="PTHR10891">
    <property type="entry name" value="EF-HAND CALCIUM-BINDING DOMAIN CONTAINING PROTEIN"/>
    <property type="match status" value="1"/>
</dbReference>
<dbReference type="AlphaFoldDB" id="A0A6I9RK56"/>
<dbReference type="OrthoDB" id="26525at2759"/>
<evidence type="ECO:0000256" key="1">
    <source>
        <dbReference type="ARBA" id="ARBA00022723"/>
    </source>
</evidence>
<keyword evidence="2" id="KW-0677">Repeat</keyword>
<dbReference type="PROSITE" id="PS50222">
    <property type="entry name" value="EF_HAND_2"/>
    <property type="match status" value="3"/>
</dbReference>
<evidence type="ECO:0000256" key="3">
    <source>
        <dbReference type="ARBA" id="ARBA00022837"/>
    </source>
</evidence>
<evidence type="ECO:0000313" key="5">
    <source>
        <dbReference type="Proteomes" id="UP000504607"/>
    </source>
</evidence>
<dbReference type="Proteomes" id="UP000504607">
    <property type="component" value="Chromosome 8"/>
</dbReference>
<dbReference type="GO" id="GO:0005509">
    <property type="term" value="F:calcium ion binding"/>
    <property type="evidence" value="ECO:0007669"/>
    <property type="project" value="InterPro"/>
</dbReference>
<dbReference type="RefSeq" id="XP_010927693.2">
    <property type="nucleotide sequence ID" value="XM_010929391.3"/>
</dbReference>
<evidence type="ECO:0000256" key="2">
    <source>
        <dbReference type="ARBA" id="ARBA00022737"/>
    </source>
</evidence>
<dbReference type="SMART" id="SM00054">
    <property type="entry name" value="EFh"/>
    <property type="match status" value="4"/>
</dbReference>
<protein>
    <submittedName>
        <fullName evidence="6">Probable calcium-binding protein CML41</fullName>
    </submittedName>
</protein>
<dbReference type="KEGG" id="egu:105049659"/>
<dbReference type="SUPFAM" id="SSF47473">
    <property type="entry name" value="EF-hand"/>
    <property type="match status" value="1"/>
</dbReference>
<gene>
    <name evidence="6" type="primary">LOC105049659</name>
</gene>
<sequence>MYTLKLYHSIAKKNQPIETPSPLPSLISLLDQPVMATSATLSKPSKWFSSNTFKLTMIHRRHRSKPSLPPPPISPLSISSQRTDDFHEAFHRFDANGDGKISSDELKSFFASAGEEVALEEAEMLIGAIDSDGDGLMDYGDFVRLMEKDGSGGDEDLRRAFEMFEVEKGSGCITPKGLQRVLSRLGDVRSNEECAAMIRAYDLDGNGVLDYHEFHCMMTS</sequence>
<feature type="domain" description="EF-hand" evidence="4">
    <location>
        <begin position="81"/>
        <end position="116"/>
    </location>
</feature>
<reference evidence="6" key="1">
    <citation type="submission" date="2025-08" db="UniProtKB">
        <authorList>
            <consortium name="RefSeq"/>
        </authorList>
    </citation>
    <scope>IDENTIFICATION</scope>
</reference>
<dbReference type="PROSITE" id="PS00018">
    <property type="entry name" value="EF_HAND_1"/>
    <property type="match status" value="3"/>
</dbReference>
<dbReference type="InterPro" id="IPR039647">
    <property type="entry name" value="EF_hand_pair_protein_CML-like"/>
</dbReference>
<name>A0A6I9RK56_ELAGV</name>
<proteinExistence type="predicted"/>
<evidence type="ECO:0000259" key="4">
    <source>
        <dbReference type="PROSITE" id="PS50222"/>
    </source>
</evidence>
<dbReference type="Pfam" id="PF13499">
    <property type="entry name" value="EF-hand_7"/>
    <property type="match status" value="2"/>
</dbReference>
<dbReference type="InterPro" id="IPR002048">
    <property type="entry name" value="EF_hand_dom"/>
</dbReference>
<dbReference type="InterPro" id="IPR011992">
    <property type="entry name" value="EF-hand-dom_pair"/>
</dbReference>
<feature type="domain" description="EF-hand" evidence="4">
    <location>
        <begin position="189"/>
        <end position="220"/>
    </location>
</feature>
<accession>A0A6I9RK56</accession>
<organism evidence="5 6">
    <name type="scientific">Elaeis guineensis var. tenera</name>
    <name type="common">Oil palm</name>
    <dbReference type="NCBI Taxonomy" id="51953"/>
    <lineage>
        <taxon>Eukaryota</taxon>
        <taxon>Viridiplantae</taxon>
        <taxon>Streptophyta</taxon>
        <taxon>Embryophyta</taxon>
        <taxon>Tracheophyta</taxon>
        <taxon>Spermatophyta</taxon>
        <taxon>Magnoliopsida</taxon>
        <taxon>Liliopsida</taxon>
        <taxon>Arecaceae</taxon>
        <taxon>Arecoideae</taxon>
        <taxon>Cocoseae</taxon>
        <taxon>Elaeidinae</taxon>
        <taxon>Elaeis</taxon>
    </lineage>
</organism>
<dbReference type="InterPro" id="IPR018247">
    <property type="entry name" value="EF_Hand_1_Ca_BS"/>
</dbReference>
<keyword evidence="1" id="KW-0479">Metal-binding</keyword>
<keyword evidence="3" id="KW-0106">Calcium</keyword>
<dbReference type="FunCoup" id="A0A6I9RK56">
    <property type="interactions" value="137"/>
</dbReference>
<dbReference type="FunFam" id="1.10.238.10:FF:000001">
    <property type="entry name" value="Calmodulin 1"/>
    <property type="match status" value="1"/>
</dbReference>
<dbReference type="CDD" id="cd00051">
    <property type="entry name" value="EFh"/>
    <property type="match status" value="2"/>
</dbReference>